<comment type="pathway">
    <text evidence="1">Siderophore biosynthesis.</text>
</comment>
<evidence type="ECO:0000313" key="4">
    <source>
        <dbReference type="EMBL" id="MBY6141557.1"/>
    </source>
</evidence>
<evidence type="ECO:0000259" key="3">
    <source>
        <dbReference type="Pfam" id="PF06276"/>
    </source>
</evidence>
<dbReference type="PANTHER" id="PTHR34384:SF6">
    <property type="entry name" value="STAPHYLOFERRIN B SYNTHASE"/>
    <property type="match status" value="1"/>
</dbReference>
<dbReference type="InterPro" id="IPR022770">
    <property type="entry name" value="IucA/IucC-like_C"/>
</dbReference>
<proteinExistence type="predicted"/>
<dbReference type="Gene3D" id="1.10.510.40">
    <property type="match status" value="1"/>
</dbReference>
<dbReference type="Pfam" id="PF04183">
    <property type="entry name" value="IucA_IucC"/>
    <property type="match status" value="1"/>
</dbReference>
<gene>
    <name evidence="4" type="ORF">KUV26_19115</name>
</gene>
<feature type="domain" description="Aerobactin siderophore biosynthesis IucA/IucC-like C-terminal" evidence="3">
    <location>
        <begin position="386"/>
        <end position="546"/>
    </location>
</feature>
<accession>A0ABS7NK40</accession>
<dbReference type="Pfam" id="PF06276">
    <property type="entry name" value="FhuF"/>
    <property type="match status" value="1"/>
</dbReference>
<name>A0ABS7NK40_9RHOB</name>
<sequence>MSLHEPLSRTASAPRVLRQLCEALLCEGWAAALQLDRGQTVSWSLRQTRFRARGRRGAFGRYRLQEGSIEIRDGSRWRPAAAADVLAAAAAPSPALDILRADLCHTEHLSDLTALHIPAAARRHRLGISALETALHEGHPYHPCFKARSGFSDADHLAYGPEGGAAFRLTGVLFHRSLVQQSLPADSFWEQELGTAEWRRIAALADTRGTPLGAHCLLPLHPWQHAKLQDDPLFNAWRTAGRLAETGPIGEAYRATQSVRTLMRAGTPARAHVKTAMAMRNTSSLRTLAPESVAVAPAVSQWLAAVLDSDPLFASRYPLTILPEYAAITAGRGTALDGHLAAIWRQSPESLGLPAGSMMPFNGLALTETDGRPLIAPWIEAHGLDAWLAQLIEVAVLPIWHLMVAHGIGLEAHGQNLILRHDNGWPTGLIARDFHESLEYVPELLSRPDLCPDLAQIDPAYADAPPDKFHRMSSAEELRWLVMDTLFVFNLADLSALLQRHYGLAEATFWRRVRTRLDRYAAEHGMQARQDLFAPFAPQIRAESLITRKIDPDRPQHGHLIANALATAKDD</sequence>
<reference evidence="4 5" key="1">
    <citation type="submission" date="2021-06" db="EMBL/GenBank/DDBJ databases">
        <title>50 bacteria genomes isolated from Dapeng, Shenzhen, China.</title>
        <authorList>
            <person name="Zheng W."/>
            <person name="Yu S."/>
            <person name="Huang Y."/>
        </authorList>
    </citation>
    <scope>NUCLEOTIDE SEQUENCE [LARGE SCALE GENOMIC DNA]</scope>
    <source>
        <strain evidence="4 5">DP1N14-2</strain>
    </source>
</reference>
<dbReference type="EMBL" id="JAHVJA010000011">
    <property type="protein sequence ID" value="MBY6141557.1"/>
    <property type="molecule type" value="Genomic_DNA"/>
</dbReference>
<dbReference type="InterPro" id="IPR007310">
    <property type="entry name" value="Aerobactin_biosyn_IucA/IucC_N"/>
</dbReference>
<dbReference type="InterPro" id="IPR037455">
    <property type="entry name" value="LucA/IucC-like"/>
</dbReference>
<dbReference type="RefSeq" id="WP_222509589.1">
    <property type="nucleotide sequence ID" value="NZ_JAHVJA010000011.1"/>
</dbReference>
<dbReference type="PANTHER" id="PTHR34384">
    <property type="entry name" value="L-2,3-DIAMINOPROPANOATE--CITRATE LIGASE"/>
    <property type="match status" value="1"/>
</dbReference>
<dbReference type="Proteomes" id="UP000766629">
    <property type="component" value="Unassembled WGS sequence"/>
</dbReference>
<protein>
    <submittedName>
        <fullName evidence="4">Siderophore biosynthesis protein</fullName>
    </submittedName>
</protein>
<comment type="caution">
    <text evidence="4">The sequence shown here is derived from an EMBL/GenBank/DDBJ whole genome shotgun (WGS) entry which is preliminary data.</text>
</comment>
<evidence type="ECO:0000313" key="5">
    <source>
        <dbReference type="Proteomes" id="UP000766629"/>
    </source>
</evidence>
<organism evidence="4 5">
    <name type="scientific">Leisingera daeponensis</name>
    <dbReference type="NCBI Taxonomy" id="405746"/>
    <lineage>
        <taxon>Bacteria</taxon>
        <taxon>Pseudomonadati</taxon>
        <taxon>Pseudomonadota</taxon>
        <taxon>Alphaproteobacteria</taxon>
        <taxon>Rhodobacterales</taxon>
        <taxon>Roseobacteraceae</taxon>
        <taxon>Leisingera</taxon>
    </lineage>
</organism>
<dbReference type="Gene3D" id="6.10.250.3370">
    <property type="match status" value="1"/>
</dbReference>
<feature type="domain" description="Aerobactin siderophore biosynthesis IucA/IucC N-terminal" evidence="2">
    <location>
        <begin position="130"/>
        <end position="364"/>
    </location>
</feature>
<keyword evidence="5" id="KW-1185">Reference proteome</keyword>
<evidence type="ECO:0000256" key="1">
    <source>
        <dbReference type="ARBA" id="ARBA00004924"/>
    </source>
</evidence>
<evidence type="ECO:0000259" key="2">
    <source>
        <dbReference type="Pfam" id="PF04183"/>
    </source>
</evidence>